<evidence type="ECO:0000256" key="1">
    <source>
        <dbReference type="SAM" id="Phobius"/>
    </source>
</evidence>
<keyword evidence="3" id="KW-1185">Reference proteome</keyword>
<keyword evidence="1" id="KW-1133">Transmembrane helix</keyword>
<dbReference type="GeneID" id="25261740"/>
<gene>
    <name evidence="2" type="ORF">K437DRAFT_16133</name>
</gene>
<evidence type="ECO:0000313" key="3">
    <source>
        <dbReference type="Proteomes" id="UP000027361"/>
    </source>
</evidence>
<reference evidence="2 3" key="1">
    <citation type="submission" date="2014-05" db="EMBL/GenBank/DDBJ databases">
        <title>Draft genome sequence of a rare smut relative, Tilletiaria anomala UBC 951.</title>
        <authorList>
            <consortium name="DOE Joint Genome Institute"/>
            <person name="Toome M."/>
            <person name="Kuo A."/>
            <person name="Henrissat B."/>
            <person name="Lipzen A."/>
            <person name="Tritt A."/>
            <person name="Yoshinaga Y."/>
            <person name="Zane M."/>
            <person name="Barry K."/>
            <person name="Grigoriev I.V."/>
            <person name="Spatafora J.W."/>
            <person name="Aimea M.C."/>
        </authorList>
    </citation>
    <scope>NUCLEOTIDE SEQUENCE [LARGE SCALE GENOMIC DNA]</scope>
    <source>
        <strain evidence="2 3">UBC 951</strain>
    </source>
</reference>
<name>A0A066WIJ5_TILAU</name>
<dbReference type="InParanoid" id="A0A066WIJ5"/>
<dbReference type="EMBL" id="JMSN01000011">
    <property type="protein sequence ID" value="KDN52328.1"/>
    <property type="molecule type" value="Genomic_DNA"/>
</dbReference>
<dbReference type="RefSeq" id="XP_013245140.1">
    <property type="nucleotide sequence ID" value="XM_013389686.1"/>
</dbReference>
<proteinExistence type="predicted"/>
<protein>
    <submittedName>
        <fullName evidence="2">Uncharacterized protein</fullName>
    </submittedName>
</protein>
<comment type="caution">
    <text evidence="2">The sequence shown here is derived from an EMBL/GenBank/DDBJ whole genome shotgun (WGS) entry which is preliminary data.</text>
</comment>
<dbReference type="AlphaFoldDB" id="A0A066WIJ5"/>
<keyword evidence="1" id="KW-0812">Transmembrane</keyword>
<dbReference type="HOGENOM" id="CLU_1714578_0_0_1"/>
<keyword evidence="1" id="KW-0472">Membrane</keyword>
<accession>A0A066WIJ5</accession>
<dbReference type="Proteomes" id="UP000027361">
    <property type="component" value="Unassembled WGS sequence"/>
</dbReference>
<sequence length="153" mass="16620">MATCNKASRLQELYAMSDTLQRHALVVLHVPCASYFLILFLAVSMIRCHLATIHRPHFVEDLLPFGSSRILTLHSSSVLVGHQVIGICTSAISGPESAPVCADGGWRTYICSCWSQMNCSVGLGFLHCASKSRIQEGPGQPTAELLMCLGFIN</sequence>
<feature type="transmembrane region" description="Helical" evidence="1">
    <location>
        <begin position="24"/>
        <end position="46"/>
    </location>
</feature>
<evidence type="ECO:0000313" key="2">
    <source>
        <dbReference type="EMBL" id="KDN52328.1"/>
    </source>
</evidence>
<organism evidence="2 3">
    <name type="scientific">Tilletiaria anomala (strain ATCC 24038 / CBS 436.72 / UBC 951)</name>
    <dbReference type="NCBI Taxonomy" id="1037660"/>
    <lineage>
        <taxon>Eukaryota</taxon>
        <taxon>Fungi</taxon>
        <taxon>Dikarya</taxon>
        <taxon>Basidiomycota</taxon>
        <taxon>Ustilaginomycotina</taxon>
        <taxon>Exobasidiomycetes</taxon>
        <taxon>Georgefischeriales</taxon>
        <taxon>Tilletiariaceae</taxon>
        <taxon>Tilletiaria</taxon>
    </lineage>
</organism>